<feature type="domain" description="ATPase AAA-type core" evidence="2">
    <location>
        <begin position="23"/>
        <end position="292"/>
    </location>
</feature>
<reference evidence="3" key="2">
    <citation type="journal article" date="2021" name="PeerJ">
        <title>Extensive microbial diversity within the chicken gut microbiome revealed by metagenomics and culture.</title>
        <authorList>
            <person name="Gilroy R."/>
            <person name="Ravi A."/>
            <person name="Getino M."/>
            <person name="Pursley I."/>
            <person name="Horton D.L."/>
            <person name="Alikhan N.F."/>
            <person name="Baker D."/>
            <person name="Gharbi K."/>
            <person name="Hall N."/>
            <person name="Watson M."/>
            <person name="Adriaenssens E.M."/>
            <person name="Foster-Nyarko E."/>
            <person name="Jarju S."/>
            <person name="Secka A."/>
            <person name="Antonio M."/>
            <person name="Oren A."/>
            <person name="Chaudhuri R.R."/>
            <person name="La Ragione R."/>
            <person name="Hildebrand F."/>
            <person name="Pallen M.J."/>
        </authorList>
    </citation>
    <scope>NUCLEOTIDE SEQUENCE</scope>
    <source>
        <strain evidence="3">6276</strain>
    </source>
</reference>
<dbReference type="InterPro" id="IPR027417">
    <property type="entry name" value="P-loop_NTPase"/>
</dbReference>
<comment type="caution">
    <text evidence="3">The sequence shown here is derived from an EMBL/GenBank/DDBJ whole genome shotgun (WGS) entry which is preliminary data.</text>
</comment>
<dbReference type="Proteomes" id="UP000823928">
    <property type="component" value="Unassembled WGS sequence"/>
</dbReference>
<proteinExistence type="predicted"/>
<dbReference type="PANTHER" id="PTHR43581:SF2">
    <property type="entry name" value="EXCINUCLEASE ATPASE SUBUNIT"/>
    <property type="match status" value="1"/>
</dbReference>
<evidence type="ECO:0000313" key="3">
    <source>
        <dbReference type="EMBL" id="HIS37479.1"/>
    </source>
</evidence>
<dbReference type="EMBL" id="DVIU01000262">
    <property type="protein sequence ID" value="HIS37479.1"/>
    <property type="molecule type" value="Genomic_DNA"/>
</dbReference>
<dbReference type="PIRSF" id="PIRSF034888">
    <property type="entry name" value="P-loop_UCP034888"/>
    <property type="match status" value="1"/>
</dbReference>
<dbReference type="InterPro" id="IPR003959">
    <property type="entry name" value="ATPase_AAA_core"/>
</dbReference>
<gene>
    <name evidence="3" type="ORF">IAC10_12815</name>
</gene>
<evidence type="ECO:0000259" key="1">
    <source>
        <dbReference type="Pfam" id="PF12476"/>
    </source>
</evidence>
<dbReference type="SUPFAM" id="SSF52540">
    <property type="entry name" value="P-loop containing nucleoside triphosphate hydrolases"/>
    <property type="match status" value="1"/>
</dbReference>
<dbReference type="GO" id="GO:0005524">
    <property type="term" value="F:ATP binding"/>
    <property type="evidence" value="ECO:0007669"/>
    <property type="project" value="InterPro"/>
</dbReference>
<dbReference type="Pfam" id="PF13304">
    <property type="entry name" value="AAA_21"/>
    <property type="match status" value="1"/>
</dbReference>
<dbReference type="AlphaFoldDB" id="A0A9D1F122"/>
<dbReference type="Pfam" id="PF12476">
    <property type="entry name" value="DUF3696"/>
    <property type="match status" value="1"/>
</dbReference>
<accession>A0A9D1F122</accession>
<sequence length="353" mass="40284">MIQSIAIENFKCFHKLKLSLSKLNVFTGINGMGKSSLIQTILLIRQTIEQGDLSQSIILNGKYISLGKCRDILTENANSEEIRLEFEEGGRKITVVTEYDAESDLMGVMQLSDADLPWLKNEFEYISADRLSPKSVYEQSSLFVDVYNQLGTNGQYTAHFLAKHQDDIYDQQFGDKSSLRDIVQFWLEEISPNIKFSIQDIKNTNLSQLNYYYMGKQKSNEYRPINVGFGITYVLPVITALVKAKPNSILILENPEAHLHPKGQRKMGELIAETARKGVQIFLETHSDHIINGIRLAVKNKKLNSNDVTICFFTADETEHTVETPRILDNGKLDYWPEGFFDEWDNALNELIQ</sequence>
<reference evidence="3" key="1">
    <citation type="submission" date="2020-10" db="EMBL/GenBank/DDBJ databases">
        <authorList>
            <person name="Gilroy R."/>
        </authorList>
    </citation>
    <scope>NUCLEOTIDE SEQUENCE</scope>
    <source>
        <strain evidence="3">6276</strain>
    </source>
</reference>
<dbReference type="PANTHER" id="PTHR43581">
    <property type="entry name" value="ATP/GTP PHOSPHATASE"/>
    <property type="match status" value="1"/>
</dbReference>
<evidence type="ECO:0000313" key="4">
    <source>
        <dbReference type="Proteomes" id="UP000823928"/>
    </source>
</evidence>
<dbReference type="InterPro" id="IPR051396">
    <property type="entry name" value="Bact_Antivir_Def_Nuclease"/>
</dbReference>
<dbReference type="GO" id="GO:0016887">
    <property type="term" value="F:ATP hydrolysis activity"/>
    <property type="evidence" value="ECO:0007669"/>
    <property type="project" value="InterPro"/>
</dbReference>
<dbReference type="InterPro" id="IPR022532">
    <property type="entry name" value="DUF3696"/>
</dbReference>
<name>A0A9D1F122_9BACT</name>
<protein>
    <submittedName>
        <fullName evidence="3">DUF3696 domain-containing protein</fullName>
    </submittedName>
</protein>
<dbReference type="Gene3D" id="3.40.50.300">
    <property type="entry name" value="P-loop containing nucleotide triphosphate hydrolases"/>
    <property type="match status" value="1"/>
</dbReference>
<dbReference type="InterPro" id="IPR014592">
    <property type="entry name" value="P-loop_UCP034888"/>
</dbReference>
<organism evidence="3 4">
    <name type="scientific">Candidatus Scatousia excrementigallinarum</name>
    <dbReference type="NCBI Taxonomy" id="2840935"/>
    <lineage>
        <taxon>Bacteria</taxon>
        <taxon>Candidatus Scatousia</taxon>
    </lineage>
</organism>
<feature type="domain" description="DUF3696" evidence="1">
    <location>
        <begin position="303"/>
        <end position="351"/>
    </location>
</feature>
<evidence type="ECO:0000259" key="2">
    <source>
        <dbReference type="Pfam" id="PF13304"/>
    </source>
</evidence>